<accession>A0A6J2KV65</accession>
<dbReference type="Proteomes" id="UP000504628">
    <property type="component" value="Chromosome 12"/>
</dbReference>
<evidence type="ECO:0000259" key="14">
    <source>
        <dbReference type="PROSITE" id="PS50157"/>
    </source>
</evidence>
<sequence length="385" mass="43715">MAAHQTLQCGPGNPQEGRGPQLPPSALPQGSLPGRQGQDSEMWHVAFRAFTSSEDSDPVQDLQKLSELCRLWLRPDLHTPEQILDKLVLEQFMISMPLELQVLVKDYNVQSCKDLEDILRRQEKPKTWTIVTIEGQKFLVPNSDVQMAGVEVGDEDPVMGLSMKSRSFMCEAEVHGKNSQEVSQEPENQPEIKDVSREQGQTALSPETIPEEGNLVRVRPTQILEEDLMEDQEEMAVLAPPETQRLGCPDCKKTFIYESQLTIHQRSHTGERPFQCQLCPKKFTQPSDLRVHQRVHTGEKPYSCQICGKSFAHESTLRGHQKVHTGEKPYSCKICQKRFGHKGNFNVHLRTHTGLRPHRCPECGQDFRQVGALKRHKQTHLNVTP</sequence>
<evidence type="ECO:0000259" key="15">
    <source>
        <dbReference type="PROSITE" id="PS50804"/>
    </source>
</evidence>
<evidence type="ECO:0000256" key="3">
    <source>
        <dbReference type="ARBA" id="ARBA00022723"/>
    </source>
</evidence>
<evidence type="ECO:0000256" key="5">
    <source>
        <dbReference type="ARBA" id="ARBA00022771"/>
    </source>
</evidence>
<proteinExistence type="inferred from homology"/>
<dbReference type="InterPro" id="IPR050331">
    <property type="entry name" value="Zinc_finger"/>
</dbReference>
<dbReference type="InterPro" id="IPR038269">
    <property type="entry name" value="SCAN_sf"/>
</dbReference>
<reference evidence="17" key="1">
    <citation type="submission" date="2025-08" db="UniProtKB">
        <authorList>
            <consortium name="RefSeq"/>
        </authorList>
    </citation>
    <scope>IDENTIFICATION</scope>
    <source>
        <tissue evidence="17">Muscle</tissue>
    </source>
</reference>
<dbReference type="CDD" id="cd07936">
    <property type="entry name" value="SCAN"/>
    <property type="match status" value="1"/>
</dbReference>
<keyword evidence="3" id="KW-0479">Metal-binding</keyword>
<dbReference type="InParanoid" id="A0A6J2KV65"/>
<dbReference type="PROSITE" id="PS50804">
    <property type="entry name" value="SCAN_BOX"/>
    <property type="match status" value="1"/>
</dbReference>
<evidence type="ECO:0000256" key="7">
    <source>
        <dbReference type="ARBA" id="ARBA00023015"/>
    </source>
</evidence>
<evidence type="ECO:0000313" key="17">
    <source>
        <dbReference type="RefSeq" id="XP_028359101.1"/>
    </source>
</evidence>
<evidence type="ECO:0000256" key="12">
    <source>
        <dbReference type="PROSITE-ProRule" id="PRU00187"/>
    </source>
</evidence>
<feature type="domain" description="C2H2-type" evidence="14">
    <location>
        <begin position="302"/>
        <end position="329"/>
    </location>
</feature>
<dbReference type="FunFam" id="3.30.160.60:FF:001437">
    <property type="entry name" value="Zinc finger protein 594"/>
    <property type="match status" value="1"/>
</dbReference>
<evidence type="ECO:0000256" key="13">
    <source>
        <dbReference type="SAM" id="MobiDB-lite"/>
    </source>
</evidence>
<name>A0A6J2KV65_9CHIR</name>
<dbReference type="FunFam" id="3.30.160.60:FF:002343">
    <property type="entry name" value="Zinc finger protein 33A"/>
    <property type="match status" value="2"/>
</dbReference>
<dbReference type="InterPro" id="IPR003309">
    <property type="entry name" value="SCAN_dom"/>
</dbReference>
<evidence type="ECO:0000256" key="4">
    <source>
        <dbReference type="ARBA" id="ARBA00022737"/>
    </source>
</evidence>
<dbReference type="GO" id="GO:0008270">
    <property type="term" value="F:zinc ion binding"/>
    <property type="evidence" value="ECO:0007669"/>
    <property type="project" value="UniProtKB-KW"/>
</dbReference>
<dbReference type="AlphaFoldDB" id="A0A6J2KV65"/>
<dbReference type="GO" id="GO:0003677">
    <property type="term" value="F:DNA binding"/>
    <property type="evidence" value="ECO:0007669"/>
    <property type="project" value="UniProtKB-KW"/>
</dbReference>
<dbReference type="PROSITE" id="PS50157">
    <property type="entry name" value="ZINC_FINGER_C2H2_2"/>
    <property type="match status" value="5"/>
</dbReference>
<dbReference type="Gene3D" id="1.10.4020.10">
    <property type="entry name" value="DNA breaking-rejoining enzymes"/>
    <property type="match status" value="1"/>
</dbReference>
<dbReference type="GO" id="GO:0005634">
    <property type="term" value="C:nucleus"/>
    <property type="evidence" value="ECO:0007669"/>
    <property type="project" value="UniProtKB-SubCell"/>
</dbReference>
<evidence type="ECO:0000256" key="8">
    <source>
        <dbReference type="ARBA" id="ARBA00023125"/>
    </source>
</evidence>
<dbReference type="KEGG" id="pdic:114489327"/>
<keyword evidence="5 11" id="KW-0863">Zinc-finger</keyword>
<dbReference type="GeneID" id="114489327"/>
<dbReference type="FunFam" id="3.30.160.60:FF:000060">
    <property type="entry name" value="zinc finger protein 436"/>
    <property type="match status" value="1"/>
</dbReference>
<feature type="domain" description="C2H2-type" evidence="14">
    <location>
        <begin position="246"/>
        <end position="273"/>
    </location>
</feature>
<evidence type="ECO:0000256" key="1">
    <source>
        <dbReference type="ARBA" id="ARBA00004123"/>
    </source>
</evidence>
<keyword evidence="4" id="KW-0677">Repeat</keyword>
<feature type="domain" description="C2H2-type" evidence="14">
    <location>
        <begin position="274"/>
        <end position="301"/>
    </location>
</feature>
<dbReference type="SMART" id="SM00355">
    <property type="entry name" value="ZnF_C2H2"/>
    <property type="match status" value="5"/>
</dbReference>
<dbReference type="Gene3D" id="3.30.160.60">
    <property type="entry name" value="Classic Zinc Finger"/>
    <property type="match status" value="5"/>
</dbReference>
<dbReference type="Pfam" id="PF00096">
    <property type="entry name" value="zf-C2H2"/>
    <property type="match status" value="5"/>
</dbReference>
<keyword evidence="10 12" id="KW-0539">Nucleus</keyword>
<keyword evidence="8" id="KW-0238">DNA-binding</keyword>
<organism evidence="16 17">
    <name type="scientific">Phyllostomus discolor</name>
    <name type="common">pale spear-nosed bat</name>
    <dbReference type="NCBI Taxonomy" id="89673"/>
    <lineage>
        <taxon>Eukaryota</taxon>
        <taxon>Metazoa</taxon>
        <taxon>Chordata</taxon>
        <taxon>Craniata</taxon>
        <taxon>Vertebrata</taxon>
        <taxon>Euteleostomi</taxon>
        <taxon>Mammalia</taxon>
        <taxon>Eutheria</taxon>
        <taxon>Laurasiatheria</taxon>
        <taxon>Chiroptera</taxon>
        <taxon>Yangochiroptera</taxon>
        <taxon>Phyllostomidae</taxon>
        <taxon>Phyllostominae</taxon>
        <taxon>Phyllostomus</taxon>
    </lineage>
</organism>
<feature type="domain" description="SCAN box" evidence="15">
    <location>
        <begin position="47"/>
        <end position="124"/>
    </location>
</feature>
<feature type="domain" description="C2H2-type" evidence="14">
    <location>
        <begin position="358"/>
        <end position="385"/>
    </location>
</feature>
<dbReference type="RefSeq" id="XP_028359101.1">
    <property type="nucleotide sequence ID" value="XM_028503300.1"/>
</dbReference>
<evidence type="ECO:0000313" key="16">
    <source>
        <dbReference type="Proteomes" id="UP000504628"/>
    </source>
</evidence>
<protein>
    <submittedName>
        <fullName evidence="17">Zinc finger and SCAN domain-containing protein 5B-like</fullName>
    </submittedName>
</protein>
<dbReference type="InterPro" id="IPR013087">
    <property type="entry name" value="Znf_C2H2_type"/>
</dbReference>
<feature type="region of interest" description="Disordered" evidence="13">
    <location>
        <begin position="175"/>
        <end position="213"/>
    </location>
</feature>
<evidence type="ECO:0000256" key="10">
    <source>
        <dbReference type="ARBA" id="ARBA00023242"/>
    </source>
</evidence>
<keyword evidence="9" id="KW-0804">Transcription</keyword>
<dbReference type="PANTHER" id="PTHR16515:SF66">
    <property type="entry name" value="C2H2-TYPE DOMAIN-CONTAINING PROTEIN"/>
    <property type="match status" value="1"/>
</dbReference>
<evidence type="ECO:0000256" key="6">
    <source>
        <dbReference type="ARBA" id="ARBA00022833"/>
    </source>
</evidence>
<dbReference type="PROSITE" id="PS00028">
    <property type="entry name" value="ZINC_FINGER_C2H2_1"/>
    <property type="match status" value="5"/>
</dbReference>
<dbReference type="GO" id="GO:0010468">
    <property type="term" value="P:regulation of gene expression"/>
    <property type="evidence" value="ECO:0007669"/>
    <property type="project" value="TreeGrafter"/>
</dbReference>
<feature type="domain" description="C2H2-type" evidence="14">
    <location>
        <begin position="330"/>
        <end position="357"/>
    </location>
</feature>
<evidence type="ECO:0000256" key="2">
    <source>
        <dbReference type="ARBA" id="ARBA00006991"/>
    </source>
</evidence>
<dbReference type="PANTHER" id="PTHR16515">
    <property type="entry name" value="PR DOMAIN ZINC FINGER PROTEIN"/>
    <property type="match status" value="1"/>
</dbReference>
<dbReference type="Pfam" id="PF02023">
    <property type="entry name" value="SCAN"/>
    <property type="match status" value="1"/>
</dbReference>
<evidence type="ECO:0000256" key="9">
    <source>
        <dbReference type="ARBA" id="ARBA00023163"/>
    </source>
</evidence>
<feature type="region of interest" description="Disordered" evidence="13">
    <location>
        <begin position="1"/>
        <end position="38"/>
    </location>
</feature>
<evidence type="ECO:0000256" key="11">
    <source>
        <dbReference type="PROSITE-ProRule" id="PRU00042"/>
    </source>
</evidence>
<dbReference type="InterPro" id="IPR036236">
    <property type="entry name" value="Znf_C2H2_sf"/>
</dbReference>
<keyword evidence="6" id="KW-0862">Zinc</keyword>
<comment type="subcellular location">
    <subcellularLocation>
        <location evidence="1 12">Nucleus</location>
    </subcellularLocation>
</comment>
<dbReference type="SUPFAM" id="SSF47353">
    <property type="entry name" value="Retrovirus capsid dimerization domain-like"/>
    <property type="match status" value="1"/>
</dbReference>
<keyword evidence="7" id="KW-0805">Transcription regulation</keyword>
<keyword evidence="16" id="KW-1185">Reference proteome</keyword>
<comment type="similarity">
    <text evidence="2">Belongs to the krueppel C2H2-type zinc-finger protein family.</text>
</comment>
<dbReference type="FunFam" id="3.30.160.60:FF:000290">
    <property type="entry name" value="Zinc finger protein 697 isoform X1"/>
    <property type="match status" value="1"/>
</dbReference>
<dbReference type="OrthoDB" id="6077919at2759"/>
<gene>
    <name evidence="17" type="primary">LOC114489327</name>
</gene>
<dbReference type="SMART" id="SM00431">
    <property type="entry name" value="SCAN"/>
    <property type="match status" value="1"/>
</dbReference>
<dbReference type="SUPFAM" id="SSF57667">
    <property type="entry name" value="beta-beta-alpha zinc fingers"/>
    <property type="match status" value="3"/>
</dbReference>